<dbReference type="GO" id="GO:0009279">
    <property type="term" value="C:cell outer membrane"/>
    <property type="evidence" value="ECO:0007669"/>
    <property type="project" value="UniProtKB-SubCell"/>
</dbReference>
<proteinExistence type="inferred from homology"/>
<dbReference type="InterPro" id="IPR008969">
    <property type="entry name" value="CarboxyPept-like_regulatory"/>
</dbReference>
<keyword evidence="1" id="KW-0813">Transport</keyword>
<dbReference type="Pfam" id="PF07715">
    <property type="entry name" value="Plug"/>
    <property type="match status" value="1"/>
</dbReference>
<gene>
    <name evidence="4" type="ORF">HMPREF1077_01902</name>
</gene>
<keyword evidence="2" id="KW-0732">Signal</keyword>
<dbReference type="Proteomes" id="UP000001218">
    <property type="component" value="Unassembled WGS sequence"/>
</dbReference>
<comment type="subcellular location">
    <subcellularLocation>
        <location evidence="1">Cell outer membrane</location>
        <topology evidence="1">Multi-pass membrane protein</topology>
    </subcellularLocation>
</comment>
<dbReference type="NCBIfam" id="TIGR04057">
    <property type="entry name" value="SusC_RagA_signa"/>
    <property type="match status" value="1"/>
</dbReference>
<dbReference type="PATRIC" id="fig|999419.3.peg.1947"/>
<dbReference type="Pfam" id="PF13715">
    <property type="entry name" value="CarbopepD_reg_2"/>
    <property type="match status" value="1"/>
</dbReference>
<keyword evidence="1" id="KW-1134">Transmembrane beta strand</keyword>
<protein>
    <submittedName>
        <fullName evidence="4">SusC/RagA family TonB-linked outer membrane protein</fullName>
    </submittedName>
</protein>
<evidence type="ECO:0000256" key="2">
    <source>
        <dbReference type="SAM" id="SignalP"/>
    </source>
</evidence>
<dbReference type="NCBIfam" id="TIGR04056">
    <property type="entry name" value="OMP_RagA_SusC"/>
    <property type="match status" value="1"/>
</dbReference>
<dbReference type="AlphaFoldDB" id="K5Y9M7"/>
<dbReference type="PROSITE" id="PS52016">
    <property type="entry name" value="TONB_DEPENDENT_REC_3"/>
    <property type="match status" value="1"/>
</dbReference>
<evidence type="ECO:0000256" key="1">
    <source>
        <dbReference type="PROSITE-ProRule" id="PRU01360"/>
    </source>
</evidence>
<comment type="similarity">
    <text evidence="1">Belongs to the TonB-dependent receptor family.</text>
</comment>
<evidence type="ECO:0000259" key="3">
    <source>
        <dbReference type="Pfam" id="PF07715"/>
    </source>
</evidence>
<comment type="caution">
    <text evidence="4">The sequence shown here is derived from an EMBL/GenBank/DDBJ whole genome shotgun (WGS) entry which is preliminary data.</text>
</comment>
<evidence type="ECO:0000313" key="4">
    <source>
        <dbReference type="EMBL" id="EKN09992.1"/>
    </source>
</evidence>
<feature type="chain" id="PRO_5003891805" evidence="2">
    <location>
        <begin position="39"/>
        <end position="1127"/>
    </location>
</feature>
<dbReference type="SUPFAM" id="SSF56935">
    <property type="entry name" value="Porins"/>
    <property type="match status" value="1"/>
</dbReference>
<name>K5Y9M7_9BACT</name>
<dbReference type="Gene3D" id="2.60.40.1120">
    <property type="entry name" value="Carboxypeptidase-like, regulatory domain"/>
    <property type="match status" value="1"/>
</dbReference>
<accession>K5Y9M7</accession>
<sequence>MKKSLLIYGECPKIVKKTFRVMRAAFFCMFVFVLHSFAVDSNAQDAMVELRSNNLSIEELFKEIEKQTDYLIVYSTSEINSNFNVSLSKRKAVVADLLNEALKGQNLQYKFSDNYIVLRLDQAMEEKKPGKAIEISGTVYDKNREILPGVNISVITDPSVAGTITDADGHFYLKVPDKNTVIEISYIGFKSQQIKIGDKINFDIVLEEDVTELGEVVVTGYGSQKKASVIGAIETIQPTKLQYGSTRSFSNNLAGQVAGVIAVQRTGEPGSDNSQFWIRGLSSFAGNTNPLVLVDGVERDLNNLDPAEIESFSVLKDASASAMYGVRGANGVVVITTKRGQVGAPSVNFRIEHAISTPTKLPDYIGAADWMALRNELSDPSSLPYTQEQIDRTRNGYDPELYPDVNWIDAVTKDHAYSTRANLTVNGGSTFLRYALVASYYNEKGIIETDPSLAYDTDIKLNRYNVRANVDVDITKSTTLRINIGGYMQEHRGPYYSTNDILFNAFSRRPWEYAVRYSNGAIPHIESSGTSINNPWAMATQYGYKTNTQSQIQSLATLEQDLKMLTPGLKAKLSFSFDSYNYSWRDRNADPARYTPATGRDEDGNLIINQSHYGSESLGLGSGGNYGTKQTYMEATMTYHRLFGDVHDLDGLFLYNQQSYDNGSVQPFRKQGIAGRLSYMYDSRYIGEFNFGYNGSENFAKGQRFGFFPSVALGWLVSEEPFMESTKNIIHKLKLKASYGKSGNDNIGGRRFAYITTVNSTNGYVFGENKNYTTSGYTEGEIGTNDLTWEVSWKSNVGFELGLWDALNLNVDVFHEWRSNIFMQRQTIPNLTGFISLPYGNLGKMENQGVDLSLGFQKQLNKDWSVTFNSTFTYAKNKVTEYDEPASLAGTYRSKTGGGSINTLWGLIADRLFTENDFNPDGSLKDGIPNQLVGSGNLRPGDIKYVDRNEDGVVTTEDEGYIGGTVDPRIVYGFGASVIYRNWDFNVFFQGMGDTHRIIGGGNAWLPGTGNSANIFTNYQDRWTEENPSQDVFYPRLDASPNENNYRASTWWKKDMSFLRCKTIELGYNLPKTALSKIRLKSLRVYVNCNNPFYFSKFKLWDPELNTSNGTIYPQMASVQMGLELNF</sequence>
<dbReference type="InterPro" id="IPR023997">
    <property type="entry name" value="TonB-dep_OMP_SusC/RagA_CS"/>
</dbReference>
<evidence type="ECO:0000313" key="5">
    <source>
        <dbReference type="Proteomes" id="UP000001218"/>
    </source>
</evidence>
<reference evidence="4 5" key="1">
    <citation type="submission" date="2012-02" db="EMBL/GenBank/DDBJ databases">
        <title>The Genome Sequence of Parabacteroides johnsonii CL02T12C29.</title>
        <authorList>
            <consortium name="The Broad Institute Genome Sequencing Platform"/>
            <person name="Earl A."/>
            <person name="Ward D."/>
            <person name="Feldgarden M."/>
            <person name="Gevers D."/>
            <person name="Zitomersky N.L."/>
            <person name="Coyne M.J."/>
            <person name="Comstock L.E."/>
            <person name="Young S.K."/>
            <person name="Zeng Q."/>
            <person name="Gargeya S."/>
            <person name="Fitzgerald M."/>
            <person name="Haas B."/>
            <person name="Abouelleil A."/>
            <person name="Alvarado L."/>
            <person name="Arachchi H.M."/>
            <person name="Berlin A."/>
            <person name="Chapman S.B."/>
            <person name="Gearin G."/>
            <person name="Goldberg J."/>
            <person name="Griggs A."/>
            <person name="Gujja S."/>
            <person name="Hansen M."/>
            <person name="Heiman D."/>
            <person name="Howarth C."/>
            <person name="Larimer J."/>
            <person name="Lui A."/>
            <person name="MacDonald P.J.P."/>
            <person name="McCowen C."/>
            <person name="Montmayeur A."/>
            <person name="Murphy C."/>
            <person name="Neiman D."/>
            <person name="Pearson M."/>
            <person name="Priest M."/>
            <person name="Roberts A."/>
            <person name="Saif S."/>
            <person name="Shea T."/>
            <person name="Sisk P."/>
            <person name="Stolte C."/>
            <person name="Sykes S."/>
            <person name="Wortman J."/>
            <person name="Nusbaum C."/>
            <person name="Birren B."/>
        </authorList>
    </citation>
    <scope>NUCLEOTIDE SEQUENCE [LARGE SCALE GENOMIC DNA]</scope>
    <source>
        <strain evidence="4 5">CL02T12C29</strain>
    </source>
</reference>
<dbReference type="InterPro" id="IPR012910">
    <property type="entry name" value="Plug_dom"/>
</dbReference>
<keyword evidence="1" id="KW-0998">Cell outer membrane</keyword>
<dbReference type="SUPFAM" id="SSF49464">
    <property type="entry name" value="Carboxypeptidase regulatory domain-like"/>
    <property type="match status" value="1"/>
</dbReference>
<dbReference type="EMBL" id="AGZP01000017">
    <property type="protein sequence ID" value="EKN09992.1"/>
    <property type="molecule type" value="Genomic_DNA"/>
</dbReference>
<dbReference type="FunFam" id="2.170.130.10:FF:000003">
    <property type="entry name" value="SusC/RagA family TonB-linked outer membrane protein"/>
    <property type="match status" value="1"/>
</dbReference>
<organism evidence="4 5">
    <name type="scientific">Parabacteroides johnsonii CL02T12C29</name>
    <dbReference type="NCBI Taxonomy" id="999419"/>
    <lineage>
        <taxon>Bacteria</taxon>
        <taxon>Pseudomonadati</taxon>
        <taxon>Bacteroidota</taxon>
        <taxon>Bacteroidia</taxon>
        <taxon>Bacteroidales</taxon>
        <taxon>Tannerellaceae</taxon>
        <taxon>Parabacteroides</taxon>
    </lineage>
</organism>
<dbReference type="HOGENOM" id="CLU_004317_1_0_10"/>
<dbReference type="InterPro" id="IPR023996">
    <property type="entry name" value="TonB-dep_OMP_SusC/RagA"/>
</dbReference>
<keyword evidence="1" id="KW-0812">Transmembrane</keyword>
<dbReference type="eggNOG" id="COG1629">
    <property type="taxonomic scope" value="Bacteria"/>
</dbReference>
<feature type="signal peptide" evidence="2">
    <location>
        <begin position="1"/>
        <end position="38"/>
    </location>
</feature>
<feature type="domain" description="TonB-dependent receptor plug" evidence="3">
    <location>
        <begin position="226"/>
        <end position="332"/>
    </location>
</feature>
<keyword evidence="1" id="KW-0472">Membrane</keyword>
<dbReference type="InterPro" id="IPR039426">
    <property type="entry name" value="TonB-dep_rcpt-like"/>
</dbReference>
<dbReference type="Gene3D" id="2.170.130.10">
    <property type="entry name" value="TonB-dependent receptor, plug domain"/>
    <property type="match status" value="1"/>
</dbReference>
<dbReference type="InterPro" id="IPR037066">
    <property type="entry name" value="Plug_dom_sf"/>
</dbReference>